<dbReference type="EMBL" id="JANIAA010000010">
    <property type="protein sequence ID" value="MCQ8190173.1"/>
    <property type="molecule type" value="Genomic_DNA"/>
</dbReference>
<feature type="signal peptide" evidence="1">
    <location>
        <begin position="1"/>
        <end position="27"/>
    </location>
</feature>
<comment type="caution">
    <text evidence="2">The sequence shown here is derived from an EMBL/GenBank/DDBJ whole genome shotgun (WGS) entry which is preliminary data.</text>
</comment>
<keyword evidence="1" id="KW-0732">Signal</keyword>
<reference evidence="2 3" key="1">
    <citation type="submission" date="2022-07" db="EMBL/GenBank/DDBJ databases">
        <authorList>
            <person name="Phongsopitanun W."/>
            <person name="Tanasupawat S."/>
        </authorList>
    </citation>
    <scope>NUCLEOTIDE SEQUENCE [LARGE SCALE GENOMIC DNA]</scope>
    <source>
        <strain evidence="2 3">RCU-064</strain>
    </source>
</reference>
<evidence type="ECO:0000313" key="2">
    <source>
        <dbReference type="EMBL" id="MCQ8190173.1"/>
    </source>
</evidence>
<feature type="chain" id="PRO_5045721552" description="Secreted protein" evidence="1">
    <location>
        <begin position="28"/>
        <end position="118"/>
    </location>
</feature>
<protein>
    <recommendedName>
        <fullName evidence="4">Secreted protein</fullName>
    </recommendedName>
</protein>
<gene>
    <name evidence="2" type="ORF">NP777_18250</name>
</gene>
<accession>A0ABT1UYG7</accession>
<name>A0ABT1UYG7_9ACTN</name>
<evidence type="ECO:0000313" key="3">
    <source>
        <dbReference type="Proteomes" id="UP001204746"/>
    </source>
</evidence>
<organism evidence="2 3">
    <name type="scientific">Streptomyces rugosispiralis</name>
    <dbReference type="NCBI Taxonomy" id="2967341"/>
    <lineage>
        <taxon>Bacteria</taxon>
        <taxon>Bacillati</taxon>
        <taxon>Actinomycetota</taxon>
        <taxon>Actinomycetes</taxon>
        <taxon>Kitasatosporales</taxon>
        <taxon>Streptomycetaceae</taxon>
        <taxon>Streptomyces</taxon>
    </lineage>
</organism>
<keyword evidence="3" id="KW-1185">Reference proteome</keyword>
<dbReference type="RefSeq" id="WP_256651212.1">
    <property type="nucleotide sequence ID" value="NZ_JANIAA010000010.1"/>
</dbReference>
<proteinExistence type="predicted"/>
<evidence type="ECO:0000256" key="1">
    <source>
        <dbReference type="SAM" id="SignalP"/>
    </source>
</evidence>
<evidence type="ECO:0008006" key="4">
    <source>
        <dbReference type="Google" id="ProtNLM"/>
    </source>
</evidence>
<sequence length="118" mass="12676">MRIRNAIAAVGIGSALAIGGLAAPAQAASARVYQGDDYAEWDNDTSVYGEYVTVCDRERDGNGVYVKVWLDDGYEEFGDANGSASPCSNRSYGFGSVGSIQVCEDEIGPDWCSERRYV</sequence>
<dbReference type="Proteomes" id="UP001204746">
    <property type="component" value="Unassembled WGS sequence"/>
</dbReference>